<dbReference type="RefSeq" id="WP_155083754.1">
    <property type="nucleotide sequence ID" value="NZ_WMIA01000008.1"/>
</dbReference>
<dbReference type="EMBL" id="WMIA01000008">
    <property type="protein sequence ID" value="MTF38958.1"/>
    <property type="molecule type" value="Genomic_DNA"/>
</dbReference>
<organism evidence="2 3">
    <name type="scientific">Cyanobacterium aponinum 0216</name>
    <dbReference type="NCBI Taxonomy" id="2676140"/>
    <lineage>
        <taxon>Bacteria</taxon>
        <taxon>Bacillati</taxon>
        <taxon>Cyanobacteriota</taxon>
        <taxon>Cyanophyceae</taxon>
        <taxon>Oscillatoriophycideae</taxon>
        <taxon>Chroococcales</taxon>
        <taxon>Geminocystaceae</taxon>
        <taxon>Cyanobacterium</taxon>
    </lineage>
</organism>
<accession>A0A844GVQ7</accession>
<reference evidence="2 3" key="1">
    <citation type="submission" date="2019-11" db="EMBL/GenBank/DDBJ databases">
        <title>Isolation of a new High Light Tolerant Cyanobacteria.</title>
        <authorList>
            <person name="Dobson Z."/>
            <person name="Vaughn N."/>
            <person name="Vaughn M."/>
            <person name="Fromme P."/>
            <person name="Mazor Y."/>
        </authorList>
    </citation>
    <scope>NUCLEOTIDE SEQUENCE [LARGE SCALE GENOMIC DNA]</scope>
    <source>
        <strain evidence="2 3">0216</strain>
    </source>
</reference>
<comment type="caution">
    <text evidence="2">The sequence shown here is derived from an EMBL/GenBank/DDBJ whole genome shotgun (WGS) entry which is preliminary data.</text>
</comment>
<dbReference type="AlphaFoldDB" id="A0A844GVQ7"/>
<evidence type="ECO:0000256" key="1">
    <source>
        <dbReference type="SAM" id="Coils"/>
    </source>
</evidence>
<name>A0A844GVQ7_9CHRO</name>
<keyword evidence="1" id="KW-0175">Coiled coil</keyword>
<dbReference type="Proteomes" id="UP000437131">
    <property type="component" value="Unassembled WGS sequence"/>
</dbReference>
<feature type="coiled-coil region" evidence="1">
    <location>
        <begin position="52"/>
        <end position="103"/>
    </location>
</feature>
<proteinExistence type="predicted"/>
<protein>
    <submittedName>
        <fullName evidence="2">Uncharacterized protein</fullName>
    </submittedName>
</protein>
<sequence>MFSKHENKCPICGTQYQINQEKCTVCYWDLGIYLNYKKQSPEKLIKTAEKWARIAFSKIRQYRKERNELRKKMEESPNFTQELFEIKLRLSDIERKLENLSQEQFLSTDIKEELKQEIISEVKAEIREIIQESLKKLPINNISNQDNQFDNSSYTIETEFIENKENYPEKSPNLEKIPNIEINQYEQYILEQYYNNPEFLEQYAYKVNATKKTLEDIYLNKANQIVFQESHQSDYWIVELKNGGYCLLPDLNLKINTNLKAIKTIFELNNYQDNVSKNFRVLKTAKVMEINNQWQLTEKGVLQF</sequence>
<evidence type="ECO:0000313" key="2">
    <source>
        <dbReference type="EMBL" id="MTF38958.1"/>
    </source>
</evidence>
<evidence type="ECO:0000313" key="3">
    <source>
        <dbReference type="Proteomes" id="UP000437131"/>
    </source>
</evidence>
<gene>
    <name evidence="2" type="ORF">GGC33_08450</name>
</gene>